<dbReference type="InterPro" id="IPR010730">
    <property type="entry name" value="HET"/>
</dbReference>
<name>A0AAN6M6I8_9PLEO</name>
<evidence type="ECO:0000256" key="1">
    <source>
        <dbReference type="ARBA" id="ARBA00023242"/>
    </source>
</evidence>
<accession>A0AAN6M6I8</accession>
<dbReference type="PRINTS" id="PR00755">
    <property type="entry name" value="AFLATOXINBRP"/>
</dbReference>
<dbReference type="InterPro" id="IPR001138">
    <property type="entry name" value="Zn2Cys6_DnaBD"/>
</dbReference>
<protein>
    <recommendedName>
        <fullName evidence="2">Zn(2)-C6 fungal-type domain-containing protein</fullName>
    </recommendedName>
</protein>
<feature type="domain" description="Zn(2)-C6 fungal-type" evidence="2">
    <location>
        <begin position="15"/>
        <end position="45"/>
    </location>
</feature>
<keyword evidence="4" id="KW-1185">Reference proteome</keyword>
<proteinExistence type="predicted"/>
<dbReference type="Pfam" id="PF00172">
    <property type="entry name" value="Zn_clus"/>
    <property type="match status" value="1"/>
</dbReference>
<reference evidence="3 4" key="1">
    <citation type="submission" date="2021-02" db="EMBL/GenBank/DDBJ databases">
        <title>Genome assembly of Pseudopithomyces chartarum.</title>
        <authorList>
            <person name="Jauregui R."/>
            <person name="Singh J."/>
            <person name="Voisey C."/>
        </authorList>
    </citation>
    <scope>NUCLEOTIDE SEQUENCE [LARGE SCALE GENOMIC DNA]</scope>
    <source>
        <strain evidence="3 4">AGR01</strain>
    </source>
</reference>
<dbReference type="EMBL" id="WVTA01000002">
    <property type="protein sequence ID" value="KAK3216105.1"/>
    <property type="molecule type" value="Genomic_DNA"/>
</dbReference>
<dbReference type="PROSITE" id="PS00463">
    <property type="entry name" value="ZN2_CY6_FUNGAL_1"/>
    <property type="match status" value="1"/>
</dbReference>
<gene>
    <name evidence="3" type="ORF">GRF29_8g2101787</name>
</gene>
<dbReference type="CDD" id="cd00067">
    <property type="entry name" value="GAL4"/>
    <property type="match status" value="1"/>
</dbReference>
<dbReference type="GO" id="GO:0000981">
    <property type="term" value="F:DNA-binding transcription factor activity, RNA polymerase II-specific"/>
    <property type="evidence" value="ECO:0007669"/>
    <property type="project" value="InterPro"/>
</dbReference>
<dbReference type="Pfam" id="PF06985">
    <property type="entry name" value="HET"/>
    <property type="match status" value="1"/>
</dbReference>
<dbReference type="InterPro" id="IPR052895">
    <property type="entry name" value="HetReg/Transcr_Mod"/>
</dbReference>
<dbReference type="PROSITE" id="PS50048">
    <property type="entry name" value="ZN2_CY6_FUNGAL_2"/>
    <property type="match status" value="1"/>
</dbReference>
<dbReference type="SMART" id="SM00066">
    <property type="entry name" value="GAL4"/>
    <property type="match status" value="1"/>
</dbReference>
<evidence type="ECO:0000313" key="4">
    <source>
        <dbReference type="Proteomes" id="UP001280581"/>
    </source>
</evidence>
<dbReference type="InterPro" id="IPR036864">
    <property type="entry name" value="Zn2-C6_fun-type_DNA-bd_sf"/>
</dbReference>
<dbReference type="GO" id="GO:0008270">
    <property type="term" value="F:zinc ion binding"/>
    <property type="evidence" value="ECO:0007669"/>
    <property type="project" value="InterPro"/>
</dbReference>
<comment type="caution">
    <text evidence="3">The sequence shown here is derived from an EMBL/GenBank/DDBJ whole genome shotgun (WGS) entry which is preliminary data.</text>
</comment>
<dbReference type="Gene3D" id="4.10.240.10">
    <property type="entry name" value="Zn(2)-C6 fungal-type DNA-binding domain"/>
    <property type="match status" value="1"/>
</dbReference>
<organism evidence="3 4">
    <name type="scientific">Pseudopithomyces chartarum</name>
    <dbReference type="NCBI Taxonomy" id="1892770"/>
    <lineage>
        <taxon>Eukaryota</taxon>
        <taxon>Fungi</taxon>
        <taxon>Dikarya</taxon>
        <taxon>Ascomycota</taxon>
        <taxon>Pezizomycotina</taxon>
        <taxon>Dothideomycetes</taxon>
        <taxon>Pleosporomycetidae</taxon>
        <taxon>Pleosporales</taxon>
        <taxon>Massarineae</taxon>
        <taxon>Didymosphaeriaceae</taxon>
        <taxon>Pseudopithomyces</taxon>
    </lineage>
</organism>
<evidence type="ECO:0000313" key="3">
    <source>
        <dbReference type="EMBL" id="KAK3216105.1"/>
    </source>
</evidence>
<evidence type="ECO:0000259" key="2">
    <source>
        <dbReference type="PROSITE" id="PS50048"/>
    </source>
</evidence>
<dbReference type="Pfam" id="PF11951">
    <property type="entry name" value="Fungal_trans_2"/>
    <property type="match status" value="1"/>
</dbReference>
<dbReference type="InterPro" id="IPR021858">
    <property type="entry name" value="Fun_TF"/>
</dbReference>
<dbReference type="Proteomes" id="UP001280581">
    <property type="component" value="Unassembled WGS sequence"/>
</dbReference>
<dbReference type="PANTHER" id="PTHR24148">
    <property type="entry name" value="ANKYRIN REPEAT DOMAIN-CONTAINING PROTEIN 39 HOMOLOG-RELATED"/>
    <property type="match status" value="1"/>
</dbReference>
<keyword evidence="1" id="KW-0539">Nucleus</keyword>
<dbReference type="SUPFAM" id="SSF57701">
    <property type="entry name" value="Zn2/Cys6 DNA-binding domain"/>
    <property type="match status" value="1"/>
</dbReference>
<sequence>MPPRRVQKAPRKRSGCGSCKNAHVKCSEEKPTCKRCLRLSLPCQYEFKLVWEEDSLQRNMVHGRAGVWSRHGRKIEPLPGSLGFSDERENLIWIPLSPRDDWDFTNFLPKDFVNGLPPELLEEELLSDETLTTTAVALQESHVELAESDHLIRQDGRSFFETVNSNVLRAMDAGVAPGRVPHYSPPLTPWAFDTDSQVSLRPSLPIISVSDVEAQLLCYYIYDLSPKCSLNAHLNPYLNVLLPVAYEFEPLRHTLLAASACQLYHFSGNRQHELHSLRHRSKAILGLNKHLSKERMDWKSLATMVMFCFRDITDGCEPSWITHLKMGMRMLKELLCISPIDQDLRRFCEIYFVAHDVMGRTAWGEGATVFEHYEWDRDDSYHEIDPIMGCSRELISLISQTSCLAGESMQQEHLVNNTMNKAAQLMNVLSNLQQTLQVGVENTESMLQIAEVKRLSAMLYLHDRVMASRSSIAPAFAHSLRDAIIDAIQQLPASSGASLWPLFVLGKSNLDNRDQAQFVLDRLLQLEQSRYLGSFYHARRRVERNITQRLTEHGSVSEQSWEDDSAVNENERWLPVRPSSAPQIAHYRRLSLRPTDTPPSLQNRVARCSDAIQRFGVDLRRYSVPTSYRFWSSFLVPSMGDPYLTAQLNLGNREFRLLHLRPSAERGKITCDLRTYPLSDCPSYIALSYSWGASQKYRDVELNDVRFPVGKNLWWFLLHMRLQDRHGFYWIDAICINQSDVTEQNHQVQMMGSIYSRAQSVAIWLGEVDKSSNIAMQFIAARTPLESNRLSFGEVWTLEQAESVLQLCQRNYWRRIWIVQEVMLARKSTIFCGSMHVSWNKLEGLINDLHRIFEMGLAHTRSAYLRCAYGVLASPATVIAKAISTRNGRKQSLVTLLEVYRDHEATDIRDKVYALHGLAEDSEDLPIDYRTSPKDLLTMLLRHATSKVSQSVKGRKELLRLGRMMAGILRVHCSDDEIESHLHDSSSFSSIDLASSVSLVKSSTSITAEQLVRTDSETSYERVQTTVESSHGQLSAVIKHNKFQGKINRKHRKKLKKRLRDLNDRATLNSITSSRADSHG</sequence>
<dbReference type="PANTHER" id="PTHR24148:SF73">
    <property type="entry name" value="HET DOMAIN PROTEIN (AFU_ORTHOLOGUE AFUA_8G01020)"/>
    <property type="match status" value="1"/>
</dbReference>
<dbReference type="AlphaFoldDB" id="A0AAN6M6I8"/>